<keyword evidence="2" id="KW-0812">Transmembrane</keyword>
<sequence>MKKLAVRILKFLAITATAFVAILFLLPILFPGKIAASIRQWANQSITGELNFSKARLSFFKHFPTLTLTLHDFSLKGSAPFEKDTLLSGDELSFGLKLNSLFGSAIEVDEFYIHKALVQVLVDKKGKANYNIYRSTGKPSRPSGDTKSTDLKIKGVYFTDCRLKYHDQSIPMIIAADGFNYEGRGDLAKDIIELTSTIRADSLDFIHGNNTYLRRRKLNAQLVTGINTRSLAFRFQKNNLLINKLPVDFSGTLAILEGGYDVDLHVISGITDLANVFTALPPDYEQWFRDTKFSGTSQLLVDLTGPYRSGTGSSPDLSIRLWVRNGSIHHNKAPAPLENLKVRAALLMPKLNADSLYITADSLYFTLGGSTTSGDFKWKGMTNPYIKADLVSKIDLGLLDSALGLTVADLRGKLEAELHADGYYRAGRDTSRYRPGTVTQSIPAFQLHASVSQGYFKHRELPLAVDQLTAQIRAGCSNARWQDIDLEIENLNASIGGGTVAGSVAVKGLTASDIKADLKVNMPLENLARSMPIRDYKLNGQLNSEIQVKGRYDAANKRFPVVKSVLKLTDGLIQTPYYPAPVQQVNLEGEINSTRGSLDDLAIKIQPLSFTFEGQPFRLEADLFNLNNLRYSIKANGILDLGKIYQVFAIRGYNIKGLLDANLSLAGTQSDALSKRIDRLSNHGNLRVENMELFADEYPYPFLIPTGTLTFKDDKAWLRNLRLSYRNNEIQLDGYAQNYIGYYLQGSPLQGMLTTTSNKLVVDDFMAFAADKPGNDSVAVAANSEGIVMLPANLDLKLNTSIKEIIYGSSRLDNLQGELTLQKSRLAMKDARVGIAGATIRVNGEYVPVNLRNAGFSINLEADSFDVKRAYNEVPLFRDMVPAAAKAEGLISVHYGLSGRLNYQMKPVYPSIKGKGEIRLEHVKVNGLKLFSAVSKATGKDSINNPDLKAVVLRSSIQNNIVTLERTKMKIFGFRPRIEGQTSLDGKLNLRFRLGLPPLGIIGIPMTVTGNSEQPIVKIRKGKKEDELEEVEDDPDEQE</sequence>
<dbReference type="AlphaFoldDB" id="A0A0C1L9L5"/>
<feature type="transmembrane region" description="Helical" evidence="2">
    <location>
        <begin position="12"/>
        <end position="30"/>
    </location>
</feature>
<comment type="caution">
    <text evidence="4">The sequence shown here is derived from an EMBL/GenBank/DDBJ whole genome shotgun (WGS) entry which is preliminary data.</text>
</comment>
<dbReference type="PANTHER" id="PTHR30441:SF8">
    <property type="entry name" value="DUF748 DOMAIN-CONTAINING PROTEIN"/>
    <property type="match status" value="1"/>
</dbReference>
<dbReference type="Proteomes" id="UP000031408">
    <property type="component" value="Unassembled WGS sequence"/>
</dbReference>
<dbReference type="OrthoDB" id="596403at2"/>
<evidence type="ECO:0000313" key="4">
    <source>
        <dbReference type="EMBL" id="KIC96206.1"/>
    </source>
</evidence>
<evidence type="ECO:0000256" key="2">
    <source>
        <dbReference type="SAM" id="Phobius"/>
    </source>
</evidence>
<protein>
    <recommendedName>
        <fullName evidence="3">AsmA domain-containing protein</fullName>
    </recommendedName>
</protein>
<keyword evidence="2" id="KW-0472">Membrane</keyword>
<evidence type="ECO:0000256" key="1">
    <source>
        <dbReference type="SAM" id="MobiDB-lite"/>
    </source>
</evidence>
<dbReference type="Pfam" id="PF05170">
    <property type="entry name" value="AsmA"/>
    <property type="match status" value="1"/>
</dbReference>
<keyword evidence="2" id="KW-1133">Transmembrane helix</keyword>
<dbReference type="EMBL" id="JSVC01000001">
    <property type="protein sequence ID" value="KIC96206.1"/>
    <property type="molecule type" value="Genomic_DNA"/>
</dbReference>
<gene>
    <name evidence="4" type="ORF">OI18_00035</name>
</gene>
<dbReference type="GO" id="GO:0090313">
    <property type="term" value="P:regulation of protein targeting to membrane"/>
    <property type="evidence" value="ECO:0007669"/>
    <property type="project" value="TreeGrafter"/>
</dbReference>
<name>A0A0C1L9L5_9BACT</name>
<accession>A0A0C1L9L5</accession>
<dbReference type="PANTHER" id="PTHR30441">
    <property type="entry name" value="DUF748 DOMAIN-CONTAINING PROTEIN"/>
    <property type="match status" value="1"/>
</dbReference>
<dbReference type="RefSeq" id="WP_039135937.1">
    <property type="nucleotide sequence ID" value="NZ_JSVC01000001.1"/>
</dbReference>
<evidence type="ECO:0000259" key="3">
    <source>
        <dbReference type="Pfam" id="PF05170"/>
    </source>
</evidence>
<reference evidence="4 5" key="1">
    <citation type="submission" date="2014-11" db="EMBL/GenBank/DDBJ databases">
        <title>Genome sequence of Flavihumibacter solisilvae 3-3.</title>
        <authorList>
            <person name="Zhou G."/>
            <person name="Li M."/>
            <person name="Wang G."/>
        </authorList>
    </citation>
    <scope>NUCLEOTIDE SEQUENCE [LARGE SCALE GENOMIC DNA]</scope>
    <source>
        <strain evidence="4 5">3-3</strain>
    </source>
</reference>
<dbReference type="InterPro" id="IPR007844">
    <property type="entry name" value="AsmA"/>
</dbReference>
<dbReference type="InterPro" id="IPR052894">
    <property type="entry name" value="AsmA-related"/>
</dbReference>
<dbReference type="STRING" id="1349421.OI18_00035"/>
<feature type="compositionally biased region" description="Acidic residues" evidence="1">
    <location>
        <begin position="1027"/>
        <end position="1039"/>
    </location>
</feature>
<organism evidence="4 5">
    <name type="scientific">Flavihumibacter solisilvae</name>
    <dbReference type="NCBI Taxonomy" id="1349421"/>
    <lineage>
        <taxon>Bacteria</taxon>
        <taxon>Pseudomonadati</taxon>
        <taxon>Bacteroidota</taxon>
        <taxon>Chitinophagia</taxon>
        <taxon>Chitinophagales</taxon>
        <taxon>Chitinophagaceae</taxon>
        <taxon>Flavihumibacter</taxon>
    </lineage>
</organism>
<proteinExistence type="predicted"/>
<evidence type="ECO:0000313" key="5">
    <source>
        <dbReference type="Proteomes" id="UP000031408"/>
    </source>
</evidence>
<dbReference type="GO" id="GO:0005886">
    <property type="term" value="C:plasma membrane"/>
    <property type="evidence" value="ECO:0007669"/>
    <property type="project" value="TreeGrafter"/>
</dbReference>
<feature type="domain" description="AsmA" evidence="3">
    <location>
        <begin position="9"/>
        <end position="168"/>
    </location>
</feature>
<keyword evidence="5" id="KW-1185">Reference proteome</keyword>
<feature type="region of interest" description="Disordered" evidence="1">
    <location>
        <begin position="1017"/>
        <end position="1039"/>
    </location>
</feature>